<evidence type="ECO:0000313" key="10">
    <source>
        <dbReference type="EMBL" id="ASW42756.1"/>
    </source>
</evidence>
<keyword evidence="4" id="KW-0547">Nucleotide-binding</keyword>
<evidence type="ECO:0000256" key="3">
    <source>
        <dbReference type="ARBA" id="ARBA00022679"/>
    </source>
</evidence>
<dbReference type="GO" id="GO:0008654">
    <property type="term" value="P:phospholipid biosynthetic process"/>
    <property type="evidence" value="ECO:0007669"/>
    <property type="project" value="UniProtKB-KW"/>
</dbReference>
<dbReference type="InterPro" id="IPR050187">
    <property type="entry name" value="Lipid_Phosphate_FormReg"/>
</dbReference>
<dbReference type="KEGG" id="cia:BEN51_04475"/>
<dbReference type="RefSeq" id="WP_119864890.1">
    <property type="nucleotide sequence ID" value="NZ_CP016786.1"/>
</dbReference>
<dbReference type="AlphaFoldDB" id="A0A343JB48"/>
<keyword evidence="7" id="KW-0444">Lipid biosynthesis</keyword>
<keyword evidence="11" id="KW-1185">Reference proteome</keyword>
<dbReference type="InterPro" id="IPR016064">
    <property type="entry name" value="NAD/diacylglycerol_kinase_sf"/>
</dbReference>
<evidence type="ECO:0000256" key="6">
    <source>
        <dbReference type="ARBA" id="ARBA00022840"/>
    </source>
</evidence>
<name>A0A343JB48_9CLOT</name>
<dbReference type="PANTHER" id="PTHR12358:SF54">
    <property type="entry name" value="SPHINGOSINE KINASE RELATED PROTEIN"/>
    <property type="match status" value="1"/>
</dbReference>
<dbReference type="NCBIfam" id="TIGR00147">
    <property type="entry name" value="YegS/Rv2252/BmrU family lipid kinase"/>
    <property type="match status" value="1"/>
</dbReference>
<dbReference type="SMART" id="SM00046">
    <property type="entry name" value="DAGKc"/>
    <property type="match status" value="1"/>
</dbReference>
<protein>
    <submittedName>
        <fullName evidence="10">Lipid kinase</fullName>
    </submittedName>
</protein>
<comment type="similarity">
    <text evidence="2">Belongs to the diacylglycerol/lipid kinase family.</text>
</comment>
<accession>A0A343JB48</accession>
<dbReference type="Proteomes" id="UP000264883">
    <property type="component" value="Chromosome"/>
</dbReference>
<dbReference type="InterPro" id="IPR001206">
    <property type="entry name" value="Diacylglycerol_kinase_cat_dom"/>
</dbReference>
<organism evidence="10 11">
    <name type="scientific">Clostridium isatidis</name>
    <dbReference type="NCBI Taxonomy" id="182773"/>
    <lineage>
        <taxon>Bacteria</taxon>
        <taxon>Bacillati</taxon>
        <taxon>Bacillota</taxon>
        <taxon>Clostridia</taxon>
        <taxon>Eubacteriales</taxon>
        <taxon>Clostridiaceae</taxon>
        <taxon>Clostridium</taxon>
    </lineage>
</organism>
<dbReference type="InterPro" id="IPR017438">
    <property type="entry name" value="ATP-NAD_kinase_N"/>
</dbReference>
<dbReference type="GO" id="GO:0016301">
    <property type="term" value="F:kinase activity"/>
    <property type="evidence" value="ECO:0007669"/>
    <property type="project" value="UniProtKB-KW"/>
</dbReference>
<keyword evidence="5 10" id="KW-0418">Kinase</keyword>
<dbReference type="Pfam" id="PF19279">
    <property type="entry name" value="YegS_C"/>
    <property type="match status" value="1"/>
</dbReference>
<dbReference type="GO" id="GO:0005524">
    <property type="term" value="F:ATP binding"/>
    <property type="evidence" value="ECO:0007669"/>
    <property type="project" value="UniProtKB-KW"/>
</dbReference>
<evidence type="ECO:0000259" key="9">
    <source>
        <dbReference type="PROSITE" id="PS50146"/>
    </source>
</evidence>
<reference evidence="10 11" key="1">
    <citation type="submission" date="2016-08" db="EMBL/GenBank/DDBJ databases">
        <title>Complete Genome Sequence Of The Indigo Reducing Clostridium isatidis DSM15098.</title>
        <authorList>
            <person name="Little G.T."/>
            <person name="Minton N.P."/>
        </authorList>
    </citation>
    <scope>NUCLEOTIDE SEQUENCE [LARGE SCALE GENOMIC DNA]</scope>
    <source>
        <strain evidence="10 11">DSM 15098</strain>
    </source>
</reference>
<evidence type="ECO:0000256" key="1">
    <source>
        <dbReference type="ARBA" id="ARBA00001946"/>
    </source>
</evidence>
<dbReference type="InterPro" id="IPR045540">
    <property type="entry name" value="YegS/DAGK_C"/>
</dbReference>
<evidence type="ECO:0000256" key="5">
    <source>
        <dbReference type="ARBA" id="ARBA00022777"/>
    </source>
</evidence>
<evidence type="ECO:0000256" key="8">
    <source>
        <dbReference type="ARBA" id="ARBA00023264"/>
    </source>
</evidence>
<dbReference type="PROSITE" id="PS50146">
    <property type="entry name" value="DAGK"/>
    <property type="match status" value="1"/>
</dbReference>
<proteinExistence type="inferred from homology"/>
<dbReference type="Gene3D" id="3.40.50.10330">
    <property type="entry name" value="Probable inorganic polyphosphate/atp-NAD kinase, domain 1"/>
    <property type="match status" value="1"/>
</dbReference>
<evidence type="ECO:0000256" key="2">
    <source>
        <dbReference type="ARBA" id="ARBA00005983"/>
    </source>
</evidence>
<comment type="cofactor">
    <cofactor evidence="1">
        <name>Mg(2+)</name>
        <dbReference type="ChEBI" id="CHEBI:18420"/>
    </cofactor>
</comment>
<evidence type="ECO:0000313" key="11">
    <source>
        <dbReference type="Proteomes" id="UP000264883"/>
    </source>
</evidence>
<keyword evidence="7" id="KW-0443">Lipid metabolism</keyword>
<keyword evidence="7" id="KW-0594">Phospholipid biosynthesis</keyword>
<keyword evidence="6" id="KW-0067">ATP-binding</keyword>
<dbReference type="InterPro" id="IPR005218">
    <property type="entry name" value="Diacylglycerol/lipid_kinase"/>
</dbReference>
<evidence type="ECO:0000256" key="4">
    <source>
        <dbReference type="ARBA" id="ARBA00022741"/>
    </source>
</evidence>
<feature type="domain" description="DAGKc" evidence="9">
    <location>
        <begin position="1"/>
        <end position="101"/>
    </location>
</feature>
<dbReference type="Gene3D" id="2.60.200.40">
    <property type="match status" value="1"/>
</dbReference>
<dbReference type="PANTHER" id="PTHR12358">
    <property type="entry name" value="SPHINGOSINE KINASE"/>
    <property type="match status" value="1"/>
</dbReference>
<dbReference type="Pfam" id="PF00781">
    <property type="entry name" value="DAGK_cat"/>
    <property type="match status" value="1"/>
</dbReference>
<dbReference type="SUPFAM" id="SSF111331">
    <property type="entry name" value="NAD kinase/diacylglycerol kinase-like"/>
    <property type="match status" value="1"/>
</dbReference>
<gene>
    <name evidence="10" type="ORF">BEN51_04475</name>
</gene>
<keyword evidence="8" id="KW-1208">Phospholipid metabolism</keyword>
<sequence>MGLTKHFFVINPTAGKVDVSVKLTEKIDNLFKMLKEEYRIYITKGKEDAKNYCKDICKKEEGNLRFYAVGGDGTLNEVVNGVKGHEKASVGVLPYGTGNDFIKNFDNKNFFDLKGQVLAEAEKVDLLRVKDTSCINICNIGFDAKVASNVNKFKKLPFINGGTAYTLALFYSLIQRMHQNFEICLDDMEVIKGKFLLSTFSNGLSYGGGYKAAPLAQINDGLMDVCIVKKVSRFNLVKLLGVYKKGEHLDNEEIRKYIIYKKCKRVTIKSNNKFCISVDGEIFEDNKLELSIEEEAINFLVPKVEEEIEIPSLSANNI</sequence>
<keyword evidence="3" id="KW-0808">Transferase</keyword>
<dbReference type="EMBL" id="CP016786">
    <property type="protein sequence ID" value="ASW42756.1"/>
    <property type="molecule type" value="Genomic_DNA"/>
</dbReference>
<evidence type="ECO:0000256" key="7">
    <source>
        <dbReference type="ARBA" id="ARBA00023209"/>
    </source>
</evidence>
<dbReference type="OrthoDB" id="9786026at2"/>